<feature type="domain" description="Histidine kinase" evidence="9">
    <location>
        <begin position="27"/>
        <end position="244"/>
    </location>
</feature>
<evidence type="ECO:0000256" key="2">
    <source>
        <dbReference type="ARBA" id="ARBA00012438"/>
    </source>
</evidence>
<keyword evidence="3" id="KW-0597">Phosphoprotein</keyword>
<dbReference type="InterPro" id="IPR003661">
    <property type="entry name" value="HisK_dim/P_dom"/>
</dbReference>
<dbReference type="CDD" id="cd00075">
    <property type="entry name" value="HATPase"/>
    <property type="match status" value="1"/>
</dbReference>
<dbReference type="Pfam" id="PF02518">
    <property type="entry name" value="HATPase_c"/>
    <property type="match status" value="1"/>
</dbReference>
<dbReference type="InterPro" id="IPR050351">
    <property type="entry name" value="BphY/WalK/GraS-like"/>
</dbReference>
<evidence type="ECO:0000256" key="1">
    <source>
        <dbReference type="ARBA" id="ARBA00000085"/>
    </source>
</evidence>
<dbReference type="EMBL" id="CP029480">
    <property type="protein sequence ID" value="AWV97939.1"/>
    <property type="molecule type" value="Genomic_DNA"/>
</dbReference>
<dbReference type="InterPro" id="IPR036097">
    <property type="entry name" value="HisK_dim/P_sf"/>
</dbReference>
<dbReference type="GO" id="GO:0030295">
    <property type="term" value="F:protein kinase activator activity"/>
    <property type="evidence" value="ECO:0007669"/>
    <property type="project" value="TreeGrafter"/>
</dbReference>
<dbReference type="InterPro" id="IPR036890">
    <property type="entry name" value="HATPase_C_sf"/>
</dbReference>
<evidence type="ECO:0000313" key="11">
    <source>
        <dbReference type="Proteomes" id="UP000249873"/>
    </source>
</evidence>
<dbReference type="RefSeq" id="WP_111371041.1">
    <property type="nucleotide sequence ID" value="NZ_CP029480.1"/>
</dbReference>
<dbReference type="GO" id="GO:0007234">
    <property type="term" value="P:osmosensory signaling via phosphorelay pathway"/>
    <property type="evidence" value="ECO:0007669"/>
    <property type="project" value="TreeGrafter"/>
</dbReference>
<reference evidence="10 11" key="1">
    <citation type="submission" date="2018-05" db="EMBL/GenBank/DDBJ databases">
        <title>Complete genome sequence of Arcticibacterium luteifluviistationis SM1504T, a cytophagaceae bacterium isolated from Arctic surface seawater.</title>
        <authorList>
            <person name="Li Y."/>
            <person name="Qin Q.-L."/>
        </authorList>
    </citation>
    <scope>NUCLEOTIDE SEQUENCE [LARGE SCALE GENOMIC DNA]</scope>
    <source>
        <strain evidence="10 11">SM1504</strain>
    </source>
</reference>
<evidence type="ECO:0000256" key="7">
    <source>
        <dbReference type="ARBA" id="ARBA00022840"/>
    </source>
</evidence>
<dbReference type="GO" id="GO:0000156">
    <property type="term" value="F:phosphorelay response regulator activity"/>
    <property type="evidence" value="ECO:0007669"/>
    <property type="project" value="TreeGrafter"/>
</dbReference>
<evidence type="ECO:0000256" key="3">
    <source>
        <dbReference type="ARBA" id="ARBA00022553"/>
    </source>
</evidence>
<accession>A0A2Z4G9M8</accession>
<dbReference type="InterPro" id="IPR003594">
    <property type="entry name" value="HATPase_dom"/>
</dbReference>
<dbReference type="SUPFAM" id="SSF55874">
    <property type="entry name" value="ATPase domain of HSP90 chaperone/DNA topoisomerase II/histidine kinase"/>
    <property type="match status" value="1"/>
</dbReference>
<dbReference type="InterPro" id="IPR005467">
    <property type="entry name" value="His_kinase_dom"/>
</dbReference>
<dbReference type="KEGG" id="als:DJ013_07055"/>
<dbReference type="GO" id="GO:0005524">
    <property type="term" value="F:ATP binding"/>
    <property type="evidence" value="ECO:0007669"/>
    <property type="project" value="UniProtKB-KW"/>
</dbReference>
<keyword evidence="7" id="KW-0067">ATP-binding</keyword>
<dbReference type="AlphaFoldDB" id="A0A2Z4G9M8"/>
<dbReference type="PANTHER" id="PTHR42878">
    <property type="entry name" value="TWO-COMPONENT HISTIDINE KINASE"/>
    <property type="match status" value="1"/>
</dbReference>
<organism evidence="10 11">
    <name type="scientific">Arcticibacterium luteifluviistationis</name>
    <dbReference type="NCBI Taxonomy" id="1784714"/>
    <lineage>
        <taxon>Bacteria</taxon>
        <taxon>Pseudomonadati</taxon>
        <taxon>Bacteroidota</taxon>
        <taxon>Cytophagia</taxon>
        <taxon>Cytophagales</taxon>
        <taxon>Leadbetterellaceae</taxon>
        <taxon>Arcticibacterium</taxon>
    </lineage>
</organism>
<dbReference type="GO" id="GO:0000155">
    <property type="term" value="F:phosphorelay sensor kinase activity"/>
    <property type="evidence" value="ECO:0007669"/>
    <property type="project" value="InterPro"/>
</dbReference>
<protein>
    <recommendedName>
        <fullName evidence="2">histidine kinase</fullName>
        <ecNumber evidence="2">2.7.13.3</ecNumber>
    </recommendedName>
</protein>
<dbReference type="EC" id="2.7.13.3" evidence="2"/>
<keyword evidence="6" id="KW-0418">Kinase</keyword>
<dbReference type="CDD" id="cd00082">
    <property type="entry name" value="HisKA"/>
    <property type="match status" value="1"/>
</dbReference>
<dbReference type="Proteomes" id="UP000249873">
    <property type="component" value="Chromosome"/>
</dbReference>
<dbReference type="SMART" id="SM00388">
    <property type="entry name" value="HisKA"/>
    <property type="match status" value="1"/>
</dbReference>
<evidence type="ECO:0000256" key="5">
    <source>
        <dbReference type="ARBA" id="ARBA00022741"/>
    </source>
</evidence>
<evidence type="ECO:0000313" key="10">
    <source>
        <dbReference type="EMBL" id="AWV97939.1"/>
    </source>
</evidence>
<evidence type="ECO:0000256" key="4">
    <source>
        <dbReference type="ARBA" id="ARBA00022679"/>
    </source>
</evidence>
<keyword evidence="4" id="KW-0808">Transferase</keyword>
<dbReference type="PANTHER" id="PTHR42878:SF7">
    <property type="entry name" value="SENSOR HISTIDINE KINASE GLRK"/>
    <property type="match status" value="1"/>
</dbReference>
<evidence type="ECO:0000256" key="6">
    <source>
        <dbReference type="ARBA" id="ARBA00022777"/>
    </source>
</evidence>
<dbReference type="SUPFAM" id="SSF47384">
    <property type="entry name" value="Homodimeric domain of signal transducing histidine kinase"/>
    <property type="match status" value="1"/>
</dbReference>
<gene>
    <name evidence="10" type="ORF">DJ013_07055</name>
</gene>
<dbReference type="SMART" id="SM00387">
    <property type="entry name" value="HATPase_c"/>
    <property type="match status" value="1"/>
</dbReference>
<comment type="catalytic activity">
    <reaction evidence="1">
        <text>ATP + protein L-histidine = ADP + protein N-phospho-L-histidine.</text>
        <dbReference type="EC" id="2.7.13.3"/>
    </reaction>
</comment>
<evidence type="ECO:0000256" key="8">
    <source>
        <dbReference type="ARBA" id="ARBA00023012"/>
    </source>
</evidence>
<evidence type="ECO:0000259" key="9">
    <source>
        <dbReference type="PROSITE" id="PS50109"/>
    </source>
</evidence>
<sequence length="244" mass="27695">MSDFAIKNDIPEAILTLQNEFDEFIYLASHDLKEPARKITTFGQRLSKSLEGKLNEEEKDFFARMMDAANRQQSMIDDLLKLSRINTTDFQRQRIMLHELVEELVIDEKTEFKYQCPKIAYADRVQLKIALQEVIDNAEKFNTGKVKIKLSTKSIFSTVIASKGLNPSRNYAYLIFSDNGIGIPEEHRSDIFRPFYRVNGRSEFEGAGMGLSIAKAILEKIGGAIWIEKAISQGTSVHILLPAA</sequence>
<keyword evidence="5" id="KW-0547">Nucleotide-binding</keyword>
<dbReference type="Gene3D" id="3.30.565.10">
    <property type="entry name" value="Histidine kinase-like ATPase, C-terminal domain"/>
    <property type="match status" value="1"/>
</dbReference>
<proteinExistence type="predicted"/>
<dbReference type="PRINTS" id="PR00344">
    <property type="entry name" value="BCTRLSENSOR"/>
</dbReference>
<dbReference type="PROSITE" id="PS50109">
    <property type="entry name" value="HIS_KIN"/>
    <property type="match status" value="1"/>
</dbReference>
<name>A0A2Z4G9M8_9BACT</name>
<dbReference type="Gene3D" id="1.10.287.130">
    <property type="match status" value="1"/>
</dbReference>
<dbReference type="Pfam" id="PF00512">
    <property type="entry name" value="HisKA"/>
    <property type="match status" value="1"/>
</dbReference>
<dbReference type="OrthoDB" id="9124519at2"/>
<dbReference type="InterPro" id="IPR004358">
    <property type="entry name" value="Sig_transdc_His_kin-like_C"/>
</dbReference>
<keyword evidence="11" id="KW-1185">Reference proteome</keyword>
<keyword evidence="8" id="KW-0902">Two-component regulatory system</keyword>